<protein>
    <submittedName>
        <fullName evidence="1">Uncharacterized protein</fullName>
    </submittedName>
</protein>
<reference evidence="2" key="1">
    <citation type="journal article" date="2023" name="Nat. Plants">
        <title>Single-cell RNA sequencing provides a high-resolution roadmap for understanding the multicellular compartmentation of specialized metabolism.</title>
        <authorList>
            <person name="Sun S."/>
            <person name="Shen X."/>
            <person name="Li Y."/>
            <person name="Li Y."/>
            <person name="Wang S."/>
            <person name="Li R."/>
            <person name="Zhang H."/>
            <person name="Shen G."/>
            <person name="Guo B."/>
            <person name="Wei J."/>
            <person name="Xu J."/>
            <person name="St-Pierre B."/>
            <person name="Chen S."/>
            <person name="Sun C."/>
        </authorList>
    </citation>
    <scope>NUCLEOTIDE SEQUENCE [LARGE SCALE GENOMIC DNA]</scope>
</reference>
<dbReference type="EMBL" id="CM044707">
    <property type="protein sequence ID" value="KAI5654658.1"/>
    <property type="molecule type" value="Genomic_DNA"/>
</dbReference>
<gene>
    <name evidence="1" type="ORF">M9H77_31845</name>
</gene>
<sequence length="256" mass="29055">MVLRDSKLLQHASRIYTIGAYMLFERQFIRFPEFRQELVVSNHGEHLYEIWRLDISAFKHLVVYNEHTFSILCTCKMFSEVSILCSHCLRVLNKHCVQAIIDKYILERWTKNIGLSWESTGVGDAETVNKGNAASSVWRMEMLRKIVAEVGLYHVDNLENEGLSIIKDSIGSRAKGELNVRERSIVEIRCNQVKGKRKNALIFASRNNTVVQLSINNAALGKDVNAPSSECLFSLGISSYSDVEPSSTLQPLLTFL</sequence>
<keyword evidence="2" id="KW-1185">Reference proteome</keyword>
<name>A0ACC0A1A9_CATRO</name>
<evidence type="ECO:0000313" key="2">
    <source>
        <dbReference type="Proteomes" id="UP001060085"/>
    </source>
</evidence>
<comment type="caution">
    <text evidence="1">The sequence shown here is derived from an EMBL/GenBank/DDBJ whole genome shotgun (WGS) entry which is preliminary data.</text>
</comment>
<accession>A0ACC0A1A9</accession>
<proteinExistence type="predicted"/>
<organism evidence="1 2">
    <name type="scientific">Catharanthus roseus</name>
    <name type="common">Madagascar periwinkle</name>
    <name type="synonym">Vinca rosea</name>
    <dbReference type="NCBI Taxonomy" id="4058"/>
    <lineage>
        <taxon>Eukaryota</taxon>
        <taxon>Viridiplantae</taxon>
        <taxon>Streptophyta</taxon>
        <taxon>Embryophyta</taxon>
        <taxon>Tracheophyta</taxon>
        <taxon>Spermatophyta</taxon>
        <taxon>Magnoliopsida</taxon>
        <taxon>eudicotyledons</taxon>
        <taxon>Gunneridae</taxon>
        <taxon>Pentapetalae</taxon>
        <taxon>asterids</taxon>
        <taxon>lamiids</taxon>
        <taxon>Gentianales</taxon>
        <taxon>Apocynaceae</taxon>
        <taxon>Rauvolfioideae</taxon>
        <taxon>Vinceae</taxon>
        <taxon>Catharanthinae</taxon>
        <taxon>Catharanthus</taxon>
    </lineage>
</organism>
<dbReference type="Proteomes" id="UP001060085">
    <property type="component" value="Linkage Group LG07"/>
</dbReference>
<evidence type="ECO:0000313" key="1">
    <source>
        <dbReference type="EMBL" id="KAI5654658.1"/>
    </source>
</evidence>